<keyword evidence="8" id="KW-1185">Reference proteome</keyword>
<dbReference type="NCBIfam" id="TIGR02937">
    <property type="entry name" value="sigma70-ECF"/>
    <property type="match status" value="1"/>
</dbReference>
<name>A0A4R0MMC4_9SPHI</name>
<dbReference type="SUPFAM" id="SSF88946">
    <property type="entry name" value="Sigma2 domain of RNA polymerase sigma factors"/>
    <property type="match status" value="1"/>
</dbReference>
<reference evidence="7 8" key="1">
    <citation type="submission" date="2019-02" db="EMBL/GenBank/DDBJ databases">
        <title>Pedobacter sp. RP-3-8 sp. nov., isolated from Arctic soil.</title>
        <authorList>
            <person name="Dahal R.H."/>
        </authorList>
    </citation>
    <scope>NUCLEOTIDE SEQUENCE [LARGE SCALE GENOMIC DNA]</scope>
    <source>
        <strain evidence="7 8">RP-3-8</strain>
    </source>
</reference>
<gene>
    <name evidence="7" type="ORF">EZ444_22250</name>
</gene>
<dbReference type="GO" id="GO:0016987">
    <property type="term" value="F:sigma factor activity"/>
    <property type="evidence" value="ECO:0007669"/>
    <property type="project" value="UniProtKB-KW"/>
</dbReference>
<organism evidence="7 8">
    <name type="scientific">Pedobacter hiemivivus</name>
    <dbReference type="NCBI Taxonomy" id="2530454"/>
    <lineage>
        <taxon>Bacteria</taxon>
        <taxon>Pseudomonadati</taxon>
        <taxon>Bacteroidota</taxon>
        <taxon>Sphingobacteriia</taxon>
        <taxon>Sphingobacteriales</taxon>
        <taxon>Sphingobacteriaceae</taxon>
        <taxon>Pedobacter</taxon>
    </lineage>
</organism>
<accession>A0A4R0MMC4</accession>
<evidence type="ECO:0000256" key="4">
    <source>
        <dbReference type="ARBA" id="ARBA00023163"/>
    </source>
</evidence>
<comment type="similarity">
    <text evidence="1">Belongs to the sigma-70 factor family. ECF subfamily.</text>
</comment>
<evidence type="ECO:0000256" key="2">
    <source>
        <dbReference type="ARBA" id="ARBA00023015"/>
    </source>
</evidence>
<dbReference type="RefSeq" id="WP_131611490.1">
    <property type="nucleotide sequence ID" value="NZ_SJSM01000022.1"/>
</dbReference>
<proteinExistence type="inferred from homology"/>
<dbReference type="PANTHER" id="PTHR43133">
    <property type="entry name" value="RNA POLYMERASE ECF-TYPE SIGMA FACTO"/>
    <property type="match status" value="1"/>
</dbReference>
<evidence type="ECO:0000256" key="1">
    <source>
        <dbReference type="ARBA" id="ARBA00010641"/>
    </source>
</evidence>
<dbReference type="CDD" id="cd06171">
    <property type="entry name" value="Sigma70_r4"/>
    <property type="match status" value="1"/>
</dbReference>
<dbReference type="InterPro" id="IPR013325">
    <property type="entry name" value="RNA_pol_sigma_r2"/>
</dbReference>
<dbReference type="InterPro" id="IPR014327">
    <property type="entry name" value="RNA_pol_sigma70_bacteroid"/>
</dbReference>
<evidence type="ECO:0000259" key="6">
    <source>
        <dbReference type="Pfam" id="PF08281"/>
    </source>
</evidence>
<keyword evidence="4" id="KW-0804">Transcription</keyword>
<evidence type="ECO:0000259" key="5">
    <source>
        <dbReference type="Pfam" id="PF04542"/>
    </source>
</evidence>
<dbReference type="InterPro" id="IPR013324">
    <property type="entry name" value="RNA_pol_sigma_r3/r4-like"/>
</dbReference>
<protein>
    <submittedName>
        <fullName evidence="7">RNA polymerase sigma-70 factor</fullName>
    </submittedName>
</protein>
<dbReference type="EMBL" id="SJSM01000022">
    <property type="protein sequence ID" value="TCC87855.1"/>
    <property type="molecule type" value="Genomic_DNA"/>
</dbReference>
<dbReference type="InterPro" id="IPR013249">
    <property type="entry name" value="RNA_pol_sigma70_r4_t2"/>
</dbReference>
<keyword evidence="3" id="KW-0731">Sigma factor</keyword>
<dbReference type="Proteomes" id="UP000291117">
    <property type="component" value="Unassembled WGS sequence"/>
</dbReference>
<dbReference type="NCBIfam" id="TIGR02985">
    <property type="entry name" value="Sig70_bacteroi1"/>
    <property type="match status" value="1"/>
</dbReference>
<dbReference type="Pfam" id="PF08281">
    <property type="entry name" value="Sigma70_r4_2"/>
    <property type="match status" value="1"/>
</dbReference>
<evidence type="ECO:0000313" key="7">
    <source>
        <dbReference type="EMBL" id="TCC87855.1"/>
    </source>
</evidence>
<dbReference type="Gene3D" id="1.10.1740.10">
    <property type="match status" value="1"/>
</dbReference>
<dbReference type="InterPro" id="IPR036388">
    <property type="entry name" value="WH-like_DNA-bd_sf"/>
</dbReference>
<dbReference type="SUPFAM" id="SSF88659">
    <property type="entry name" value="Sigma3 and sigma4 domains of RNA polymerase sigma factors"/>
    <property type="match status" value="1"/>
</dbReference>
<sequence length="186" mass="21957">MGQAIDYKQLSDADLVLQLRHSDDAAFIEIFERYYILLFSFTCRRLNDKEISKDLIHDAFADIWEKRTTVNIPGELIAFLFTVVKNRILDHYKHKKITQKYAENFQPYLDQVQNSTDHLVRQHDLQSLIEKEIAALPEKMRTVFELSRKNAMNRQEISQHLGMPENTVKTNLQRSLKILRGKLRPE</sequence>
<dbReference type="PANTHER" id="PTHR43133:SF46">
    <property type="entry name" value="RNA POLYMERASE SIGMA-70 FACTOR ECF SUBFAMILY"/>
    <property type="match status" value="1"/>
</dbReference>
<dbReference type="OrthoDB" id="9794508at2"/>
<dbReference type="InterPro" id="IPR007627">
    <property type="entry name" value="RNA_pol_sigma70_r2"/>
</dbReference>
<evidence type="ECO:0000313" key="8">
    <source>
        <dbReference type="Proteomes" id="UP000291117"/>
    </source>
</evidence>
<dbReference type="GO" id="GO:0003677">
    <property type="term" value="F:DNA binding"/>
    <property type="evidence" value="ECO:0007669"/>
    <property type="project" value="InterPro"/>
</dbReference>
<dbReference type="GO" id="GO:0006352">
    <property type="term" value="P:DNA-templated transcription initiation"/>
    <property type="evidence" value="ECO:0007669"/>
    <property type="project" value="InterPro"/>
</dbReference>
<comment type="caution">
    <text evidence="7">The sequence shown here is derived from an EMBL/GenBank/DDBJ whole genome shotgun (WGS) entry which is preliminary data.</text>
</comment>
<dbReference type="Pfam" id="PF04542">
    <property type="entry name" value="Sigma70_r2"/>
    <property type="match status" value="1"/>
</dbReference>
<dbReference type="AlphaFoldDB" id="A0A4R0MMC4"/>
<evidence type="ECO:0000256" key="3">
    <source>
        <dbReference type="ARBA" id="ARBA00023082"/>
    </source>
</evidence>
<dbReference type="InterPro" id="IPR039425">
    <property type="entry name" value="RNA_pol_sigma-70-like"/>
</dbReference>
<feature type="domain" description="RNA polymerase sigma factor 70 region 4 type 2" evidence="6">
    <location>
        <begin position="129"/>
        <end position="178"/>
    </location>
</feature>
<dbReference type="Gene3D" id="1.10.10.10">
    <property type="entry name" value="Winged helix-like DNA-binding domain superfamily/Winged helix DNA-binding domain"/>
    <property type="match status" value="1"/>
</dbReference>
<dbReference type="InterPro" id="IPR014284">
    <property type="entry name" value="RNA_pol_sigma-70_dom"/>
</dbReference>
<feature type="domain" description="RNA polymerase sigma-70 region 2" evidence="5">
    <location>
        <begin position="30"/>
        <end position="95"/>
    </location>
</feature>
<keyword evidence="2" id="KW-0805">Transcription regulation</keyword>